<organism evidence="2 3">
    <name type="scientific">Dulcicalothrix desertica PCC 7102</name>
    <dbReference type="NCBI Taxonomy" id="232991"/>
    <lineage>
        <taxon>Bacteria</taxon>
        <taxon>Bacillati</taxon>
        <taxon>Cyanobacteriota</taxon>
        <taxon>Cyanophyceae</taxon>
        <taxon>Nostocales</taxon>
        <taxon>Calotrichaceae</taxon>
        <taxon>Dulcicalothrix</taxon>
    </lineage>
</organism>
<evidence type="ECO:0000313" key="2">
    <source>
        <dbReference type="EMBL" id="RUT04573.1"/>
    </source>
</evidence>
<dbReference type="Proteomes" id="UP000271624">
    <property type="component" value="Unassembled WGS sequence"/>
</dbReference>
<evidence type="ECO:0000313" key="3">
    <source>
        <dbReference type="Proteomes" id="UP000271624"/>
    </source>
</evidence>
<dbReference type="InterPro" id="IPR025235">
    <property type="entry name" value="DUF4178"/>
</dbReference>
<protein>
    <recommendedName>
        <fullName evidence="1">DUF4178 domain-containing protein</fullName>
    </recommendedName>
</protein>
<proteinExistence type="predicted"/>
<comment type="caution">
    <text evidence="2">The sequence shown here is derived from an EMBL/GenBank/DDBJ whole genome shotgun (WGS) entry which is preliminary data.</text>
</comment>
<dbReference type="RefSeq" id="WP_127082565.1">
    <property type="nucleotide sequence ID" value="NZ_RSCL01000010.1"/>
</dbReference>
<dbReference type="EMBL" id="RSCL01000010">
    <property type="protein sequence ID" value="RUT04573.1"/>
    <property type="molecule type" value="Genomic_DNA"/>
</dbReference>
<dbReference type="Pfam" id="PF13785">
    <property type="entry name" value="DUF4178"/>
    <property type="match status" value="1"/>
</dbReference>
<reference evidence="2" key="2">
    <citation type="journal article" date="2019" name="Genome Biol. Evol.">
        <title>Day and night: Metabolic profiles and evolutionary relationships of six axenic non-marine cyanobacteria.</title>
        <authorList>
            <person name="Will S.E."/>
            <person name="Henke P."/>
            <person name="Boedeker C."/>
            <person name="Huang S."/>
            <person name="Brinkmann H."/>
            <person name="Rohde M."/>
            <person name="Jarek M."/>
            <person name="Friedl T."/>
            <person name="Seufert S."/>
            <person name="Schumacher M."/>
            <person name="Overmann J."/>
            <person name="Neumann-Schaal M."/>
            <person name="Petersen J."/>
        </authorList>
    </citation>
    <scope>NUCLEOTIDE SEQUENCE [LARGE SCALE GENOMIC DNA]</scope>
    <source>
        <strain evidence="2">PCC 7102</strain>
    </source>
</reference>
<gene>
    <name evidence="2" type="ORF">DSM106972_041420</name>
</gene>
<dbReference type="OrthoDB" id="3775810at2"/>
<feature type="domain" description="DUF4178" evidence="1">
    <location>
        <begin position="46"/>
        <end position="179"/>
    </location>
</feature>
<name>A0A433VET0_9CYAN</name>
<sequence length="195" mass="22404">MLYITLAIIAVTAIIIYTQRKQIQNLLKPTTNKKLAPVNTTIFDLKIGDIIQHMGIDWVVEGRLTYQEGAYYWYEYLLQDKDKIAWLSVEEDDRVEIALLEPTNQLDVSKDPPPELNFAGEIYTRVDYGKARMTRTGITMKRKAEKCQYFDYESTDGKILSIEIWDGDIEVSVGEKISPRSLTILPGDGKTVYRD</sequence>
<reference evidence="2" key="1">
    <citation type="submission" date="2018-12" db="EMBL/GenBank/DDBJ databases">
        <authorList>
            <person name="Will S."/>
            <person name="Neumann-Schaal M."/>
            <person name="Henke P."/>
        </authorList>
    </citation>
    <scope>NUCLEOTIDE SEQUENCE</scope>
    <source>
        <strain evidence="2">PCC 7102</strain>
    </source>
</reference>
<accession>A0A433VET0</accession>
<keyword evidence="3" id="KW-1185">Reference proteome</keyword>
<dbReference type="AlphaFoldDB" id="A0A433VET0"/>
<evidence type="ECO:0000259" key="1">
    <source>
        <dbReference type="Pfam" id="PF13785"/>
    </source>
</evidence>